<proteinExistence type="predicted"/>
<keyword evidence="1" id="KW-0812">Transmembrane</keyword>
<reference evidence="2 3" key="1">
    <citation type="submission" date="2019-09" db="EMBL/GenBank/DDBJ databases">
        <title>Wenzhouxiangella sp. Genome sequencing and assembly.</title>
        <authorList>
            <person name="Zhang R."/>
        </authorList>
    </citation>
    <scope>NUCLEOTIDE SEQUENCE [LARGE SCALE GENOMIC DNA]</scope>
    <source>
        <strain evidence="2 3">W260</strain>
    </source>
</reference>
<protein>
    <recommendedName>
        <fullName evidence="4">Peptidase</fullName>
    </recommendedName>
</protein>
<keyword evidence="1" id="KW-0472">Membrane</keyword>
<dbReference type="PANTHER" id="PTHR40115">
    <property type="entry name" value="INNER MEMBRANE PROTEIN WITH PEPSY TM HELIX"/>
    <property type="match status" value="1"/>
</dbReference>
<gene>
    <name evidence="2" type="ORF">F3N42_00680</name>
</gene>
<keyword evidence="3" id="KW-1185">Reference proteome</keyword>
<keyword evidence="1" id="KW-1133">Transmembrane helix</keyword>
<dbReference type="EMBL" id="VYXP01000001">
    <property type="protein sequence ID" value="KAA9134228.1"/>
    <property type="molecule type" value="Genomic_DNA"/>
</dbReference>
<sequence>MTRHLGTLRQWHWVSSAICLVGLALFAFTGITLNHAAIIPTNPVITELERDVPADILAAIDPVPEGDAPLPDALRDWLSDELSVNVRPGLDGEWGDGELYLSIPRPGGDAWLSLDLEDGFLVYERTDRGWISYLNDLHKGRDTGVAWSWFIDIFAVACFLFSITGLVLLMRDAPTRPATWPSVALGLVIPLLLIILFVH</sequence>
<evidence type="ECO:0000313" key="2">
    <source>
        <dbReference type="EMBL" id="KAA9134228.1"/>
    </source>
</evidence>
<evidence type="ECO:0000313" key="3">
    <source>
        <dbReference type="Proteomes" id="UP000325372"/>
    </source>
</evidence>
<dbReference type="Proteomes" id="UP000325372">
    <property type="component" value="Unassembled WGS sequence"/>
</dbReference>
<comment type="caution">
    <text evidence="2">The sequence shown here is derived from an EMBL/GenBank/DDBJ whole genome shotgun (WGS) entry which is preliminary data.</text>
</comment>
<organism evidence="2 3">
    <name type="scientific">Marinihelvus fidelis</name>
    <dbReference type="NCBI Taxonomy" id="2613842"/>
    <lineage>
        <taxon>Bacteria</taxon>
        <taxon>Pseudomonadati</taxon>
        <taxon>Pseudomonadota</taxon>
        <taxon>Gammaproteobacteria</taxon>
        <taxon>Chromatiales</taxon>
        <taxon>Wenzhouxiangellaceae</taxon>
        <taxon>Marinihelvus</taxon>
    </lineage>
</organism>
<dbReference type="PANTHER" id="PTHR40115:SF1">
    <property type="entry name" value="INNER MEMBRANE PROTEIN WITH PEPSY TM HELIX"/>
    <property type="match status" value="1"/>
</dbReference>
<dbReference type="AlphaFoldDB" id="A0A5N0TIA3"/>
<name>A0A5N0TIA3_9GAMM</name>
<feature type="transmembrane region" description="Helical" evidence="1">
    <location>
        <begin position="180"/>
        <end position="198"/>
    </location>
</feature>
<evidence type="ECO:0000256" key="1">
    <source>
        <dbReference type="SAM" id="Phobius"/>
    </source>
</evidence>
<dbReference type="InterPro" id="IPR032307">
    <property type="entry name" value="PepSY_TM-like_2"/>
</dbReference>
<accession>A0A5N0TIA3</accession>
<dbReference type="Pfam" id="PF16357">
    <property type="entry name" value="PepSY_TM_like_2"/>
    <property type="match status" value="1"/>
</dbReference>
<feature type="transmembrane region" description="Helical" evidence="1">
    <location>
        <begin position="146"/>
        <end position="168"/>
    </location>
</feature>
<evidence type="ECO:0008006" key="4">
    <source>
        <dbReference type="Google" id="ProtNLM"/>
    </source>
</evidence>